<dbReference type="OMA" id="FPRKHWF"/>
<feature type="transmembrane region" description="Helical" evidence="1">
    <location>
        <begin position="20"/>
        <end position="50"/>
    </location>
</feature>
<evidence type="ECO:0000256" key="1">
    <source>
        <dbReference type="SAM" id="Phobius"/>
    </source>
</evidence>
<keyword evidence="4" id="KW-1185">Reference proteome</keyword>
<keyword evidence="1" id="KW-0812">Transmembrane</keyword>
<reference evidence="3 4" key="1">
    <citation type="submission" date="2016-02" db="EMBL/GenBank/DDBJ databases">
        <title>Genome analysis of coral dinoflagellate symbionts highlights evolutionary adaptations to a symbiotic lifestyle.</title>
        <authorList>
            <person name="Aranda M."/>
            <person name="Li Y."/>
            <person name="Liew Y.J."/>
            <person name="Baumgarten S."/>
            <person name="Simakov O."/>
            <person name="Wilson M."/>
            <person name="Piel J."/>
            <person name="Ashoor H."/>
            <person name="Bougouffa S."/>
            <person name="Bajic V.B."/>
            <person name="Ryu T."/>
            <person name="Ravasi T."/>
            <person name="Bayer T."/>
            <person name="Micklem G."/>
            <person name="Kim H."/>
            <person name="Bhak J."/>
            <person name="Lajeunesse T.C."/>
            <person name="Voolstra C.R."/>
        </authorList>
    </citation>
    <scope>NUCLEOTIDE SEQUENCE [LARGE SCALE GENOMIC DNA]</scope>
    <source>
        <strain evidence="3 4">CCMP2467</strain>
    </source>
</reference>
<sequence>MASQVVVSNPPQQPNSTAGTVVATVGCAALGLAVAGPVGAFLGGSVGALLSSSRSSSRSRRAAALGVTNIRIPRDGTCEHRGATYFAVEVTHNSGNTWRVMRRYSEFYKLKRRFGARVRYPFPRKHWFGCSALQLEARRQGLEAWLAYTALRYTNTAVPSWVEFHLHDFLERGASQTSPTVAVYGGLPTQQPDTMSVMVPEGVVAGQPLTVSNPDGFNFVVHVPQGARPGTVLQVRRPQTQVPDGRELTVEVPEGAGEELLLEFDPQAGELTALPPASSKDPGHSAEAAAVFSVPVPPEGRPGQMIHVQVPDGRKLPITLPEGKRPGELFLVSLDPAQDCLVLSQ</sequence>
<dbReference type="Proteomes" id="UP000186817">
    <property type="component" value="Unassembled WGS sequence"/>
</dbReference>
<evidence type="ECO:0000313" key="4">
    <source>
        <dbReference type="Proteomes" id="UP000186817"/>
    </source>
</evidence>
<gene>
    <name evidence="3" type="primary">SNX22</name>
    <name evidence="3" type="ORF">AK812_SmicGene13519</name>
</gene>
<comment type="caution">
    <text evidence="3">The sequence shown here is derived from an EMBL/GenBank/DDBJ whole genome shotgun (WGS) entry which is preliminary data.</text>
</comment>
<accession>A0A1Q9E7Y9</accession>
<evidence type="ECO:0000259" key="2">
    <source>
        <dbReference type="SMART" id="SM00312"/>
    </source>
</evidence>
<keyword evidence="1" id="KW-1133">Transmembrane helix</keyword>
<evidence type="ECO:0000313" key="3">
    <source>
        <dbReference type="EMBL" id="OLQ03539.1"/>
    </source>
</evidence>
<dbReference type="Pfam" id="PF00787">
    <property type="entry name" value="PX"/>
    <property type="match status" value="1"/>
</dbReference>
<proteinExistence type="predicted"/>
<dbReference type="AlphaFoldDB" id="A0A1Q9E7Y9"/>
<protein>
    <submittedName>
        <fullName evidence="3">Sorting nexin-22</fullName>
    </submittedName>
</protein>
<dbReference type="OrthoDB" id="437739at2759"/>
<dbReference type="InterPro" id="IPR001683">
    <property type="entry name" value="PX_dom"/>
</dbReference>
<dbReference type="GO" id="GO:0035091">
    <property type="term" value="F:phosphatidylinositol binding"/>
    <property type="evidence" value="ECO:0007669"/>
    <property type="project" value="InterPro"/>
</dbReference>
<dbReference type="InterPro" id="IPR036871">
    <property type="entry name" value="PX_dom_sf"/>
</dbReference>
<organism evidence="3 4">
    <name type="scientific">Symbiodinium microadriaticum</name>
    <name type="common">Dinoflagellate</name>
    <name type="synonym">Zooxanthella microadriatica</name>
    <dbReference type="NCBI Taxonomy" id="2951"/>
    <lineage>
        <taxon>Eukaryota</taxon>
        <taxon>Sar</taxon>
        <taxon>Alveolata</taxon>
        <taxon>Dinophyceae</taxon>
        <taxon>Suessiales</taxon>
        <taxon>Symbiodiniaceae</taxon>
        <taxon>Symbiodinium</taxon>
    </lineage>
</organism>
<dbReference type="CDD" id="cd06093">
    <property type="entry name" value="PX_domain"/>
    <property type="match status" value="1"/>
</dbReference>
<keyword evidence="1" id="KW-0472">Membrane</keyword>
<dbReference type="SUPFAM" id="SSF64268">
    <property type="entry name" value="PX domain"/>
    <property type="match status" value="1"/>
</dbReference>
<dbReference type="EMBL" id="LSRX01000234">
    <property type="protein sequence ID" value="OLQ03539.1"/>
    <property type="molecule type" value="Genomic_DNA"/>
</dbReference>
<dbReference type="SMART" id="SM00312">
    <property type="entry name" value="PX"/>
    <property type="match status" value="1"/>
</dbReference>
<dbReference type="Gene3D" id="3.30.1520.10">
    <property type="entry name" value="Phox-like domain"/>
    <property type="match status" value="1"/>
</dbReference>
<name>A0A1Q9E7Y9_SYMMI</name>
<feature type="domain" description="PX" evidence="2">
    <location>
        <begin position="68"/>
        <end position="173"/>
    </location>
</feature>